<dbReference type="InterPro" id="IPR005548">
    <property type="entry name" value="Cell_div_FtsQ/DivIB_C"/>
</dbReference>
<dbReference type="PANTHER" id="PTHR37820:SF1">
    <property type="entry name" value="CELL DIVISION PROTEIN FTSQ"/>
    <property type="match status" value="1"/>
</dbReference>
<dbReference type="EMBL" id="FNZK01000012">
    <property type="protein sequence ID" value="SEJ63882.1"/>
    <property type="molecule type" value="Genomic_DNA"/>
</dbReference>
<feature type="transmembrane region" description="Helical" evidence="8">
    <location>
        <begin position="17"/>
        <end position="40"/>
    </location>
</feature>
<dbReference type="Gene3D" id="3.40.50.10960">
    <property type="match status" value="1"/>
</dbReference>
<feature type="domain" description="POTRA" evidence="9">
    <location>
        <begin position="40"/>
        <end position="108"/>
    </location>
</feature>
<dbReference type="Gene3D" id="3.10.20.310">
    <property type="entry name" value="membrane protein fhac"/>
    <property type="match status" value="1"/>
</dbReference>
<dbReference type="InterPro" id="IPR013685">
    <property type="entry name" value="POTRA_FtsQ_type"/>
</dbReference>
<evidence type="ECO:0000256" key="3">
    <source>
        <dbReference type="ARBA" id="ARBA00022618"/>
    </source>
</evidence>
<proteinExistence type="predicted"/>
<evidence type="ECO:0000256" key="6">
    <source>
        <dbReference type="ARBA" id="ARBA00023136"/>
    </source>
</evidence>
<protein>
    <submittedName>
        <fullName evidence="10">Cell division protein FtsQ</fullName>
    </submittedName>
</protein>
<keyword evidence="3 10" id="KW-0132">Cell division</keyword>
<gene>
    <name evidence="10" type="ORF">SAMN05660742_11293</name>
</gene>
<name>A0A1H7AP84_9FIRM</name>
<evidence type="ECO:0000259" key="9">
    <source>
        <dbReference type="PROSITE" id="PS51779"/>
    </source>
</evidence>
<dbReference type="InterPro" id="IPR034746">
    <property type="entry name" value="POTRA"/>
</dbReference>
<dbReference type="GO" id="GO:0051301">
    <property type="term" value="P:cell division"/>
    <property type="evidence" value="ECO:0007669"/>
    <property type="project" value="UniProtKB-KW"/>
</dbReference>
<evidence type="ECO:0000313" key="10">
    <source>
        <dbReference type="EMBL" id="SEJ63882.1"/>
    </source>
</evidence>
<keyword evidence="11" id="KW-1185">Reference proteome</keyword>
<keyword evidence="5 8" id="KW-1133">Transmembrane helix</keyword>
<keyword evidence="7" id="KW-0131">Cell cycle</keyword>
<reference evidence="10 11" key="1">
    <citation type="submission" date="2016-10" db="EMBL/GenBank/DDBJ databases">
        <authorList>
            <person name="de Groot N.N."/>
        </authorList>
    </citation>
    <scope>NUCLEOTIDE SEQUENCE [LARGE SCALE GENOMIC DNA]</scope>
    <source>
        <strain evidence="10 11">DSM 2179</strain>
    </source>
</reference>
<comment type="subcellular location">
    <subcellularLocation>
        <location evidence="1">Membrane</location>
    </subcellularLocation>
</comment>
<dbReference type="GO" id="GO:0005886">
    <property type="term" value="C:plasma membrane"/>
    <property type="evidence" value="ECO:0007669"/>
    <property type="project" value="TreeGrafter"/>
</dbReference>
<dbReference type="InterPro" id="IPR050487">
    <property type="entry name" value="FtsQ_DivIB"/>
</dbReference>
<keyword evidence="2" id="KW-1003">Cell membrane</keyword>
<keyword evidence="6 8" id="KW-0472">Membrane</keyword>
<evidence type="ECO:0000256" key="8">
    <source>
        <dbReference type="SAM" id="Phobius"/>
    </source>
</evidence>
<evidence type="ECO:0000256" key="4">
    <source>
        <dbReference type="ARBA" id="ARBA00022692"/>
    </source>
</evidence>
<accession>A0A1H7AP84</accession>
<dbReference type="Pfam" id="PF03799">
    <property type="entry name" value="FtsQ_DivIB_C"/>
    <property type="match status" value="1"/>
</dbReference>
<evidence type="ECO:0000313" key="11">
    <source>
        <dbReference type="Proteomes" id="UP000199662"/>
    </source>
</evidence>
<sequence>MDEMDHEVRKKTISKQFFLLVFILLIFFIGMISLLCSPVFSVSRVQVSGNTYMSQDEVIRIAGLPDRVNIFRLTTREIQTKLCKDLRIEQAVVQRSFPSTIKIQIIERKPIASVACEYGFLEIDKKGMVLAVHKTITDMQVPIITGVVLHNLYIGDSVLDATCLKVLEYLAQLDETSVNQISEVHIAAPDQIAAYTRNSVQIRLGSTDRLSEKAKATQDFIQNMQTMKQSIEYIDFNFTAPFIKFKNR</sequence>
<evidence type="ECO:0000256" key="5">
    <source>
        <dbReference type="ARBA" id="ARBA00022989"/>
    </source>
</evidence>
<dbReference type="RefSeq" id="WP_091832265.1">
    <property type="nucleotide sequence ID" value="NZ_FNZK01000012.1"/>
</dbReference>
<evidence type="ECO:0000256" key="1">
    <source>
        <dbReference type="ARBA" id="ARBA00004370"/>
    </source>
</evidence>
<dbReference type="AlphaFoldDB" id="A0A1H7AP84"/>
<evidence type="ECO:0000256" key="7">
    <source>
        <dbReference type="ARBA" id="ARBA00023306"/>
    </source>
</evidence>
<dbReference type="Pfam" id="PF08478">
    <property type="entry name" value="POTRA_1"/>
    <property type="match status" value="1"/>
</dbReference>
<dbReference type="STRING" id="84035.SAMN05660742_11293"/>
<evidence type="ECO:0000256" key="2">
    <source>
        <dbReference type="ARBA" id="ARBA00022475"/>
    </source>
</evidence>
<dbReference type="PANTHER" id="PTHR37820">
    <property type="entry name" value="CELL DIVISION PROTEIN DIVIB"/>
    <property type="match status" value="1"/>
</dbReference>
<dbReference type="PROSITE" id="PS51779">
    <property type="entry name" value="POTRA"/>
    <property type="match status" value="1"/>
</dbReference>
<dbReference type="Proteomes" id="UP000199662">
    <property type="component" value="Unassembled WGS sequence"/>
</dbReference>
<organism evidence="10 11">
    <name type="scientific">Propionispira arboris</name>
    <dbReference type="NCBI Taxonomy" id="84035"/>
    <lineage>
        <taxon>Bacteria</taxon>
        <taxon>Bacillati</taxon>
        <taxon>Bacillota</taxon>
        <taxon>Negativicutes</taxon>
        <taxon>Selenomonadales</taxon>
        <taxon>Selenomonadaceae</taxon>
        <taxon>Propionispira</taxon>
    </lineage>
</organism>
<keyword evidence="4 8" id="KW-0812">Transmembrane</keyword>